<dbReference type="RefSeq" id="WP_346086642.1">
    <property type="nucleotide sequence ID" value="NZ_BAAAZK010000007.1"/>
</dbReference>
<evidence type="ECO:0000313" key="2">
    <source>
        <dbReference type="Proteomes" id="UP001500167"/>
    </source>
</evidence>
<accession>A0ABP8A604</accession>
<evidence type="ECO:0008006" key="3">
    <source>
        <dbReference type="Google" id="ProtNLM"/>
    </source>
</evidence>
<proteinExistence type="predicted"/>
<evidence type="ECO:0000313" key="1">
    <source>
        <dbReference type="EMBL" id="GAA4178442.1"/>
    </source>
</evidence>
<organism evidence="1 2">
    <name type="scientific">Sphingobacterium ginsenosidimutans</name>
    <dbReference type="NCBI Taxonomy" id="687845"/>
    <lineage>
        <taxon>Bacteria</taxon>
        <taxon>Pseudomonadati</taxon>
        <taxon>Bacteroidota</taxon>
        <taxon>Sphingobacteriia</taxon>
        <taxon>Sphingobacteriales</taxon>
        <taxon>Sphingobacteriaceae</taxon>
        <taxon>Sphingobacterium</taxon>
    </lineage>
</organism>
<name>A0ABP8A604_9SPHI</name>
<gene>
    <name evidence="1" type="ORF">GCM10022218_29120</name>
</gene>
<sequence>MKSTEVYRIINKIIFPELKSLGFKKTKSGMLEFFKALKEHYLVCWFQCSQEGFDAYAGSKFVFEVQISKTNDIGSPSIFRERIPFFLTVDDLARVTELENKVKDKLRLPPNTHDIFGMDENIQRWYKKKFEKVDNTYTNSSDIWFVYFDETDINNWIEFLQPIIRKVIFDFEQSDY</sequence>
<dbReference type="Proteomes" id="UP001500167">
    <property type="component" value="Unassembled WGS sequence"/>
</dbReference>
<keyword evidence="2" id="KW-1185">Reference proteome</keyword>
<reference evidence="2" key="1">
    <citation type="journal article" date="2019" name="Int. J. Syst. Evol. Microbiol.">
        <title>The Global Catalogue of Microorganisms (GCM) 10K type strain sequencing project: providing services to taxonomists for standard genome sequencing and annotation.</title>
        <authorList>
            <consortium name="The Broad Institute Genomics Platform"/>
            <consortium name="The Broad Institute Genome Sequencing Center for Infectious Disease"/>
            <person name="Wu L."/>
            <person name="Ma J."/>
        </authorList>
    </citation>
    <scope>NUCLEOTIDE SEQUENCE [LARGE SCALE GENOMIC DNA]</scope>
    <source>
        <strain evidence="2">JCM 16722</strain>
    </source>
</reference>
<comment type="caution">
    <text evidence="1">The sequence shown here is derived from an EMBL/GenBank/DDBJ whole genome shotgun (WGS) entry which is preliminary data.</text>
</comment>
<dbReference type="EMBL" id="BAAAZK010000007">
    <property type="protein sequence ID" value="GAA4178442.1"/>
    <property type="molecule type" value="Genomic_DNA"/>
</dbReference>
<protein>
    <recommendedName>
        <fullName evidence="3">DUF4304 domain-containing protein</fullName>
    </recommendedName>
</protein>